<dbReference type="KEGG" id="sind:110012326"/>
<protein>
    <submittedName>
        <fullName evidence="3">Uncharacterized protein LOC110012326</fullName>
    </submittedName>
</protein>
<feature type="region of interest" description="Disordered" evidence="1">
    <location>
        <begin position="64"/>
        <end position="84"/>
    </location>
</feature>
<dbReference type="Proteomes" id="UP000504604">
    <property type="component" value="Linkage group LG7"/>
</dbReference>
<proteinExistence type="predicted"/>
<evidence type="ECO:0000313" key="2">
    <source>
        <dbReference type="Proteomes" id="UP000504604"/>
    </source>
</evidence>
<name>A0A8M8UW23_SESIN</name>
<gene>
    <name evidence="3" type="primary">LOC110012326</name>
</gene>
<evidence type="ECO:0000313" key="3">
    <source>
        <dbReference type="RefSeq" id="XP_020551108.1"/>
    </source>
</evidence>
<evidence type="ECO:0000256" key="1">
    <source>
        <dbReference type="SAM" id="MobiDB-lite"/>
    </source>
</evidence>
<organism evidence="2 3">
    <name type="scientific">Sesamum indicum</name>
    <name type="common">Oriental sesame</name>
    <name type="synonym">Sesamum orientale</name>
    <dbReference type="NCBI Taxonomy" id="4182"/>
    <lineage>
        <taxon>Eukaryota</taxon>
        <taxon>Viridiplantae</taxon>
        <taxon>Streptophyta</taxon>
        <taxon>Embryophyta</taxon>
        <taxon>Tracheophyta</taxon>
        <taxon>Spermatophyta</taxon>
        <taxon>Magnoliopsida</taxon>
        <taxon>eudicotyledons</taxon>
        <taxon>Gunneridae</taxon>
        <taxon>Pentapetalae</taxon>
        <taxon>asterids</taxon>
        <taxon>lamiids</taxon>
        <taxon>Lamiales</taxon>
        <taxon>Pedaliaceae</taxon>
        <taxon>Sesamum</taxon>
    </lineage>
</organism>
<dbReference type="GeneID" id="110012326"/>
<dbReference type="AlphaFoldDB" id="A0A8M8UW23"/>
<dbReference type="RefSeq" id="XP_020551108.1">
    <property type="nucleotide sequence ID" value="XM_020695449.1"/>
</dbReference>
<reference evidence="3" key="1">
    <citation type="submission" date="2025-08" db="UniProtKB">
        <authorList>
            <consortium name="RefSeq"/>
        </authorList>
    </citation>
    <scope>IDENTIFICATION</scope>
</reference>
<accession>A0A8M8UW23</accession>
<feature type="compositionally biased region" description="Basic residues" evidence="1">
    <location>
        <begin position="68"/>
        <end position="77"/>
    </location>
</feature>
<sequence>MGIKYECVRALRIKENLEKMKQLGLSMNTLDQAKRVFRQDVPLPMVEKKKPKVPTVPRLHKDAINRRTSPRLVKKHPSSPAGDGICIEDKEKMKVEIEEVYTSEYEKLLGDYNSPWTLFDDQSVKRLYDSVNGITCKRHLVHAQNVAYVIVHMGDYAENAST</sequence>
<keyword evidence="2" id="KW-1185">Reference proteome</keyword>